<accession>A0ACC0GHC8</accession>
<evidence type="ECO:0000313" key="1">
    <source>
        <dbReference type="EMBL" id="KAI8000571.1"/>
    </source>
</evidence>
<gene>
    <name evidence="1" type="ORF">LOK49_LG09G01681</name>
</gene>
<comment type="caution">
    <text evidence="1">The sequence shown here is derived from an EMBL/GenBank/DDBJ whole genome shotgun (WGS) entry which is preliminary data.</text>
</comment>
<organism evidence="1 2">
    <name type="scientific">Camellia lanceoleosa</name>
    <dbReference type="NCBI Taxonomy" id="1840588"/>
    <lineage>
        <taxon>Eukaryota</taxon>
        <taxon>Viridiplantae</taxon>
        <taxon>Streptophyta</taxon>
        <taxon>Embryophyta</taxon>
        <taxon>Tracheophyta</taxon>
        <taxon>Spermatophyta</taxon>
        <taxon>Magnoliopsida</taxon>
        <taxon>eudicotyledons</taxon>
        <taxon>Gunneridae</taxon>
        <taxon>Pentapetalae</taxon>
        <taxon>asterids</taxon>
        <taxon>Ericales</taxon>
        <taxon>Theaceae</taxon>
        <taxon>Camellia</taxon>
    </lineage>
</organism>
<keyword evidence="2" id="KW-1185">Reference proteome</keyword>
<protein>
    <submittedName>
        <fullName evidence="1">Uncharacterized protein</fullName>
    </submittedName>
</protein>
<sequence>MEATLLTFPSSLKPPLSSSQTLTPKTHFINPLSISTTKLKLHHHKPPPTTTIRAAISRTKKGRNRQAKQRLTDRHLAGIKYKGFTVKQFQDLRRTLPQTSKLIVAKNTLVLKHRNSSFQDVVHRPTCWIDDRRRGTPICRIEDHRPKHTCWVHVIDHCWVHEAEAHLLGSILVPQFWFHVPPIHITDDLDDVVDDEGRHGNKRWAMISGIYNVVSFSVHGWFHISGVIFHDDTGFVTATNGGSVFEERDIGALRSVFVSFRTLSAFRNR</sequence>
<dbReference type="EMBL" id="CM045765">
    <property type="protein sequence ID" value="KAI8000571.1"/>
    <property type="molecule type" value="Genomic_DNA"/>
</dbReference>
<evidence type="ECO:0000313" key="2">
    <source>
        <dbReference type="Proteomes" id="UP001060215"/>
    </source>
</evidence>
<reference evidence="1 2" key="1">
    <citation type="journal article" date="2022" name="Plant J.">
        <title>Chromosome-level genome of Camellia lanceoleosa provides a valuable resource for understanding genome evolution and self-incompatibility.</title>
        <authorList>
            <person name="Gong W."/>
            <person name="Xiao S."/>
            <person name="Wang L."/>
            <person name="Liao Z."/>
            <person name="Chang Y."/>
            <person name="Mo W."/>
            <person name="Hu G."/>
            <person name="Li W."/>
            <person name="Zhao G."/>
            <person name="Zhu H."/>
            <person name="Hu X."/>
            <person name="Ji K."/>
            <person name="Xiang X."/>
            <person name="Song Q."/>
            <person name="Yuan D."/>
            <person name="Jin S."/>
            <person name="Zhang L."/>
        </authorList>
    </citation>
    <scope>NUCLEOTIDE SEQUENCE [LARGE SCALE GENOMIC DNA]</scope>
    <source>
        <strain evidence="1">SQ_2022a</strain>
    </source>
</reference>
<proteinExistence type="predicted"/>
<name>A0ACC0GHC8_9ERIC</name>
<dbReference type="Proteomes" id="UP001060215">
    <property type="component" value="Chromosome 8"/>
</dbReference>